<dbReference type="Proteomes" id="UP000053257">
    <property type="component" value="Unassembled WGS sequence"/>
</dbReference>
<feature type="domain" description="DUF6533" evidence="2">
    <location>
        <begin position="2"/>
        <end position="40"/>
    </location>
</feature>
<feature type="transmembrane region" description="Helical" evidence="1">
    <location>
        <begin position="93"/>
        <end position="119"/>
    </location>
</feature>
<evidence type="ECO:0000313" key="4">
    <source>
        <dbReference type="Proteomes" id="UP000053257"/>
    </source>
</evidence>
<dbReference type="AlphaFoldDB" id="A0A0C3PNX6"/>
<protein>
    <recommendedName>
        <fullName evidence="2">DUF6533 domain-containing protein</fullName>
    </recommendedName>
</protein>
<evidence type="ECO:0000313" key="3">
    <source>
        <dbReference type="EMBL" id="KIP08568.1"/>
    </source>
</evidence>
<name>A0A0C3PNX6_PHLG1</name>
<evidence type="ECO:0000256" key="1">
    <source>
        <dbReference type="SAM" id="Phobius"/>
    </source>
</evidence>
<sequence>MAWMTWDTIINLADEVDYLWRGDVSWVKWIYTFIRYAPILHAGIVINHYGTKGNSSSTCKAYIAYELAFLEALTMAVEVILMIRVFVLYKLNQILRVVILVAFLAEVVSMIVTISFVIIGQHYTDDCIGDASPEIFVGYWCVLPLSLRWVRFTTHAAQDHRPGV</sequence>
<keyword evidence="1" id="KW-0812">Transmembrane</keyword>
<dbReference type="EMBL" id="KN840478">
    <property type="protein sequence ID" value="KIP08568.1"/>
    <property type="molecule type" value="Genomic_DNA"/>
</dbReference>
<accession>A0A0C3PNX6</accession>
<keyword evidence="1" id="KW-0472">Membrane</keyword>
<gene>
    <name evidence="3" type="ORF">PHLGIDRAFT_376883</name>
</gene>
<dbReference type="InterPro" id="IPR045340">
    <property type="entry name" value="DUF6533"/>
</dbReference>
<feature type="transmembrane region" description="Helical" evidence="1">
    <location>
        <begin position="62"/>
        <end position="87"/>
    </location>
</feature>
<keyword evidence="1" id="KW-1133">Transmembrane helix</keyword>
<dbReference type="OrthoDB" id="2637653at2759"/>
<feature type="transmembrane region" description="Helical" evidence="1">
    <location>
        <begin position="29"/>
        <end position="50"/>
    </location>
</feature>
<evidence type="ECO:0000259" key="2">
    <source>
        <dbReference type="Pfam" id="PF20151"/>
    </source>
</evidence>
<reference evidence="3 4" key="1">
    <citation type="journal article" date="2014" name="PLoS Genet.">
        <title>Analysis of the Phlebiopsis gigantea genome, transcriptome and secretome provides insight into its pioneer colonization strategies of wood.</title>
        <authorList>
            <person name="Hori C."/>
            <person name="Ishida T."/>
            <person name="Igarashi K."/>
            <person name="Samejima M."/>
            <person name="Suzuki H."/>
            <person name="Master E."/>
            <person name="Ferreira P."/>
            <person name="Ruiz-Duenas F.J."/>
            <person name="Held B."/>
            <person name="Canessa P."/>
            <person name="Larrondo L.F."/>
            <person name="Schmoll M."/>
            <person name="Druzhinina I.S."/>
            <person name="Kubicek C.P."/>
            <person name="Gaskell J.A."/>
            <person name="Kersten P."/>
            <person name="St John F."/>
            <person name="Glasner J."/>
            <person name="Sabat G."/>
            <person name="Splinter BonDurant S."/>
            <person name="Syed K."/>
            <person name="Yadav J."/>
            <person name="Mgbeahuruike A.C."/>
            <person name="Kovalchuk A."/>
            <person name="Asiegbu F.O."/>
            <person name="Lackner G."/>
            <person name="Hoffmeister D."/>
            <person name="Rencoret J."/>
            <person name="Gutierrez A."/>
            <person name="Sun H."/>
            <person name="Lindquist E."/>
            <person name="Barry K."/>
            <person name="Riley R."/>
            <person name="Grigoriev I.V."/>
            <person name="Henrissat B."/>
            <person name="Kues U."/>
            <person name="Berka R.M."/>
            <person name="Martinez A.T."/>
            <person name="Covert S.F."/>
            <person name="Blanchette R.A."/>
            <person name="Cullen D."/>
        </authorList>
    </citation>
    <scope>NUCLEOTIDE SEQUENCE [LARGE SCALE GENOMIC DNA]</scope>
    <source>
        <strain evidence="3 4">11061_1 CR5-6</strain>
    </source>
</reference>
<dbReference type="Pfam" id="PF20151">
    <property type="entry name" value="DUF6533"/>
    <property type="match status" value="1"/>
</dbReference>
<organism evidence="3 4">
    <name type="scientific">Phlebiopsis gigantea (strain 11061_1 CR5-6)</name>
    <name type="common">White-rot fungus</name>
    <name type="synonym">Peniophora gigantea</name>
    <dbReference type="NCBI Taxonomy" id="745531"/>
    <lineage>
        <taxon>Eukaryota</taxon>
        <taxon>Fungi</taxon>
        <taxon>Dikarya</taxon>
        <taxon>Basidiomycota</taxon>
        <taxon>Agaricomycotina</taxon>
        <taxon>Agaricomycetes</taxon>
        <taxon>Polyporales</taxon>
        <taxon>Phanerochaetaceae</taxon>
        <taxon>Phlebiopsis</taxon>
    </lineage>
</organism>
<dbReference type="HOGENOM" id="CLU_1619628_0_0_1"/>
<proteinExistence type="predicted"/>
<keyword evidence="4" id="KW-1185">Reference proteome</keyword>